<sequence length="173" mass="18761">MGMKRSILKPILSPLLGLSLIACSLTVFAAETASRGPGGLKNLDTNQDGVVSFQEFHVMASQQANKLDTNQDGQLTVDEFKIRRPQGRRDGGGDANAGGDRAAMMQERMSKMAAQRFNAIDNDADGIVSIEDYVEHSFNRIDTDSDGILQSDELRAQRGRPGGGDRGNRPPRN</sequence>
<name>A0A2A4MPP0_9GAMM</name>
<evidence type="ECO:0000259" key="3">
    <source>
        <dbReference type="PROSITE" id="PS50222"/>
    </source>
</evidence>
<dbReference type="AlphaFoldDB" id="A0A2A4MPP0"/>
<feature type="region of interest" description="Disordered" evidence="1">
    <location>
        <begin position="141"/>
        <end position="173"/>
    </location>
</feature>
<dbReference type="Proteomes" id="UP000218172">
    <property type="component" value="Unassembled WGS sequence"/>
</dbReference>
<dbReference type="InterPro" id="IPR011992">
    <property type="entry name" value="EF-hand-dom_pair"/>
</dbReference>
<dbReference type="SUPFAM" id="SSF47473">
    <property type="entry name" value="EF-hand"/>
    <property type="match status" value="1"/>
</dbReference>
<organism evidence="4 5">
    <name type="scientific">SAR86 cluster bacterium</name>
    <dbReference type="NCBI Taxonomy" id="2030880"/>
    <lineage>
        <taxon>Bacteria</taxon>
        <taxon>Pseudomonadati</taxon>
        <taxon>Pseudomonadota</taxon>
        <taxon>Gammaproteobacteria</taxon>
        <taxon>SAR86 cluster</taxon>
    </lineage>
</organism>
<evidence type="ECO:0000313" key="4">
    <source>
        <dbReference type="EMBL" id="PCH61828.1"/>
    </source>
</evidence>
<dbReference type="Pfam" id="PF13202">
    <property type="entry name" value="EF-hand_5"/>
    <property type="match status" value="2"/>
</dbReference>
<evidence type="ECO:0000256" key="2">
    <source>
        <dbReference type="SAM" id="SignalP"/>
    </source>
</evidence>
<dbReference type="InterPro" id="IPR002048">
    <property type="entry name" value="EF_hand_dom"/>
</dbReference>
<proteinExistence type="predicted"/>
<gene>
    <name evidence="4" type="ORF">COC19_04015</name>
</gene>
<dbReference type="EMBL" id="NVQR01000055">
    <property type="protein sequence ID" value="PCH61828.1"/>
    <property type="molecule type" value="Genomic_DNA"/>
</dbReference>
<feature type="signal peptide" evidence="2">
    <location>
        <begin position="1"/>
        <end position="29"/>
    </location>
</feature>
<dbReference type="PROSITE" id="PS50222">
    <property type="entry name" value="EF_HAND_2"/>
    <property type="match status" value="1"/>
</dbReference>
<keyword evidence="2" id="KW-0732">Signal</keyword>
<accession>A0A2A4MPP0</accession>
<feature type="chain" id="PRO_5012336433" description="EF-hand domain-containing protein" evidence="2">
    <location>
        <begin position="30"/>
        <end position="173"/>
    </location>
</feature>
<feature type="domain" description="EF-hand" evidence="3">
    <location>
        <begin position="41"/>
        <end position="66"/>
    </location>
</feature>
<evidence type="ECO:0000313" key="5">
    <source>
        <dbReference type="Proteomes" id="UP000218172"/>
    </source>
</evidence>
<reference evidence="5" key="1">
    <citation type="submission" date="2017-08" db="EMBL/GenBank/DDBJ databases">
        <title>A dynamic microbial community with high functional redundancy inhabits the cold, oxic subseafloor aquifer.</title>
        <authorList>
            <person name="Tully B.J."/>
            <person name="Wheat C.G."/>
            <person name="Glazer B.T."/>
            <person name="Huber J.A."/>
        </authorList>
    </citation>
    <scope>NUCLEOTIDE SEQUENCE [LARGE SCALE GENOMIC DNA]</scope>
</reference>
<dbReference type="GO" id="GO:0005509">
    <property type="term" value="F:calcium ion binding"/>
    <property type="evidence" value="ECO:0007669"/>
    <property type="project" value="InterPro"/>
</dbReference>
<dbReference type="PROSITE" id="PS00018">
    <property type="entry name" value="EF_HAND_1"/>
    <property type="match status" value="3"/>
</dbReference>
<dbReference type="Pfam" id="PF13833">
    <property type="entry name" value="EF-hand_8"/>
    <property type="match status" value="1"/>
</dbReference>
<dbReference type="InterPro" id="IPR018247">
    <property type="entry name" value="EF_Hand_1_Ca_BS"/>
</dbReference>
<comment type="caution">
    <text evidence="4">The sequence shown here is derived from an EMBL/GenBank/DDBJ whole genome shotgun (WGS) entry which is preliminary data.</text>
</comment>
<dbReference type="Gene3D" id="1.10.238.10">
    <property type="entry name" value="EF-hand"/>
    <property type="match status" value="2"/>
</dbReference>
<protein>
    <recommendedName>
        <fullName evidence="3">EF-hand domain-containing protein</fullName>
    </recommendedName>
</protein>
<dbReference type="PROSITE" id="PS51257">
    <property type="entry name" value="PROKAR_LIPOPROTEIN"/>
    <property type="match status" value="1"/>
</dbReference>
<evidence type="ECO:0000256" key="1">
    <source>
        <dbReference type="SAM" id="MobiDB-lite"/>
    </source>
</evidence>